<feature type="region of interest" description="Disordered" evidence="1">
    <location>
        <begin position="1"/>
        <end position="53"/>
    </location>
</feature>
<evidence type="ECO:0000313" key="3">
    <source>
        <dbReference type="Proteomes" id="UP000027195"/>
    </source>
</evidence>
<reference evidence="3" key="1">
    <citation type="journal article" date="2014" name="Proc. Natl. Acad. Sci. U.S.A.">
        <title>Extensive sampling of basidiomycete genomes demonstrates inadequacy of the white-rot/brown-rot paradigm for wood decay fungi.</title>
        <authorList>
            <person name="Riley R."/>
            <person name="Salamov A.A."/>
            <person name="Brown D.W."/>
            <person name="Nagy L.G."/>
            <person name="Floudas D."/>
            <person name="Held B.W."/>
            <person name="Levasseur A."/>
            <person name="Lombard V."/>
            <person name="Morin E."/>
            <person name="Otillar R."/>
            <person name="Lindquist E.A."/>
            <person name="Sun H."/>
            <person name="LaButti K.M."/>
            <person name="Schmutz J."/>
            <person name="Jabbour D."/>
            <person name="Luo H."/>
            <person name="Baker S.E."/>
            <person name="Pisabarro A.G."/>
            <person name="Walton J.D."/>
            <person name="Blanchette R.A."/>
            <person name="Henrissat B."/>
            <person name="Martin F."/>
            <person name="Cullen D."/>
            <person name="Hibbett D.S."/>
            <person name="Grigoriev I.V."/>
        </authorList>
    </citation>
    <scope>NUCLEOTIDE SEQUENCE [LARGE SCALE GENOMIC DNA]</scope>
    <source>
        <strain evidence="3">FD-172 SS1</strain>
    </source>
</reference>
<sequence length="359" mass="41514">MSPAATNGGGKRGGKPNRMNSMKKALKSVNPFHKKQQEAEEPPDEGSAPSGPEFDKIFNNFHNIIVSDLVPGLPPREIPAEIMVIIIAWTLSDASHALLTDQDPPDGWNPMEALSLVSKDFREWTKQVWYTAMGQTKLADGSWTRFPRMQIRSVRMLAHETNELSPDFRFSEPASMDADEFMQDARVTVPLLQAYIMYYVCYYNDWIRPAPGPTDPVVNLELPYWDVIQMLTKVEPKTMVYPLVNLVHRRIVRIREARDIVEWRRKLSRGLLHEPPKHDITEVNLILQYVETYEARRGMSVEQLQRSGMGRVAKTALMRQAIPYDEHYEFRRRLEKLYCDWMETLHADSGRPRVSNSTW</sequence>
<evidence type="ECO:0000256" key="1">
    <source>
        <dbReference type="SAM" id="MobiDB-lite"/>
    </source>
</evidence>
<gene>
    <name evidence="2" type="ORF">BOTBODRAFT_33258</name>
</gene>
<dbReference type="AlphaFoldDB" id="A0A067MPQ8"/>
<dbReference type="Proteomes" id="UP000027195">
    <property type="component" value="Unassembled WGS sequence"/>
</dbReference>
<dbReference type="EMBL" id="KL198041">
    <property type="protein sequence ID" value="KDQ13817.1"/>
    <property type="molecule type" value="Genomic_DNA"/>
</dbReference>
<name>A0A067MPQ8_BOTB1</name>
<organism evidence="2 3">
    <name type="scientific">Botryobasidium botryosum (strain FD-172 SS1)</name>
    <dbReference type="NCBI Taxonomy" id="930990"/>
    <lineage>
        <taxon>Eukaryota</taxon>
        <taxon>Fungi</taxon>
        <taxon>Dikarya</taxon>
        <taxon>Basidiomycota</taxon>
        <taxon>Agaricomycotina</taxon>
        <taxon>Agaricomycetes</taxon>
        <taxon>Cantharellales</taxon>
        <taxon>Botryobasidiaceae</taxon>
        <taxon>Botryobasidium</taxon>
    </lineage>
</organism>
<proteinExistence type="predicted"/>
<keyword evidence="3" id="KW-1185">Reference proteome</keyword>
<evidence type="ECO:0000313" key="2">
    <source>
        <dbReference type="EMBL" id="KDQ13817.1"/>
    </source>
</evidence>
<dbReference type="HOGENOM" id="CLU_771567_0_0_1"/>
<protein>
    <submittedName>
        <fullName evidence="2">Uncharacterized protein</fullName>
    </submittedName>
</protein>
<accession>A0A067MPQ8</accession>
<dbReference type="InParanoid" id="A0A067MPQ8"/>